<dbReference type="GO" id="GO:0046872">
    <property type="term" value="F:metal ion binding"/>
    <property type="evidence" value="ECO:0007669"/>
    <property type="project" value="UniProtKB-KW"/>
</dbReference>
<dbReference type="Gene3D" id="3.40.1010.20">
    <property type="entry name" value="4-hydroxy-3-methylbut-2-enyl diphosphate reductase, catalytic domain"/>
    <property type="match status" value="2"/>
</dbReference>
<evidence type="ECO:0000256" key="5">
    <source>
        <dbReference type="ARBA" id="ARBA00023014"/>
    </source>
</evidence>
<evidence type="ECO:0000256" key="2">
    <source>
        <dbReference type="ARBA" id="ARBA00022485"/>
    </source>
</evidence>
<keyword evidence="5" id="KW-0411">Iron-sulfur</keyword>
<keyword evidence="3" id="KW-0479">Metal-binding</keyword>
<dbReference type="Pfam" id="PF02401">
    <property type="entry name" value="LYTB"/>
    <property type="match status" value="1"/>
</dbReference>
<dbReference type="GO" id="GO:0051539">
    <property type="term" value="F:4 iron, 4 sulfur cluster binding"/>
    <property type="evidence" value="ECO:0007669"/>
    <property type="project" value="UniProtKB-KW"/>
</dbReference>
<accession>A0A934S9S4</accession>
<keyword evidence="4" id="KW-0408">Iron</keyword>
<dbReference type="Proteomes" id="UP000603141">
    <property type="component" value="Unassembled WGS sequence"/>
</dbReference>
<evidence type="ECO:0000313" key="6">
    <source>
        <dbReference type="EMBL" id="MBK1883874.1"/>
    </source>
</evidence>
<dbReference type="Gene3D" id="3.40.50.11270">
    <property type="match status" value="1"/>
</dbReference>
<dbReference type="GO" id="GO:0051745">
    <property type="term" value="F:4-hydroxy-3-methylbut-2-enyl diphosphate reductase activity"/>
    <property type="evidence" value="ECO:0007669"/>
    <property type="project" value="InterPro"/>
</dbReference>
<proteinExistence type="predicted"/>
<organism evidence="6 7">
    <name type="scientific">Luteolibacter pohnpeiensis</name>
    <dbReference type="NCBI Taxonomy" id="454153"/>
    <lineage>
        <taxon>Bacteria</taxon>
        <taxon>Pseudomonadati</taxon>
        <taxon>Verrucomicrobiota</taxon>
        <taxon>Verrucomicrobiia</taxon>
        <taxon>Verrucomicrobiales</taxon>
        <taxon>Verrucomicrobiaceae</taxon>
        <taxon>Luteolibacter</taxon>
    </lineage>
</organism>
<dbReference type="PANTHER" id="PTHR30426:SF0">
    <property type="entry name" value="4-HYDROXY-3-METHYLBUT-2-ENYL DIPHOSPHATE REDUCTASE"/>
    <property type="match status" value="1"/>
</dbReference>
<comment type="caution">
    <text evidence="6">The sequence shown here is derived from an EMBL/GenBank/DDBJ whole genome shotgun (WGS) entry which is preliminary data.</text>
</comment>
<evidence type="ECO:0000313" key="7">
    <source>
        <dbReference type="Proteomes" id="UP000603141"/>
    </source>
</evidence>
<evidence type="ECO:0000256" key="3">
    <source>
        <dbReference type="ARBA" id="ARBA00022723"/>
    </source>
</evidence>
<dbReference type="EMBL" id="JAENIJ010000029">
    <property type="protein sequence ID" value="MBK1883874.1"/>
    <property type="molecule type" value="Genomic_DNA"/>
</dbReference>
<evidence type="ECO:0000256" key="4">
    <source>
        <dbReference type="ARBA" id="ARBA00023004"/>
    </source>
</evidence>
<dbReference type="GO" id="GO:0050992">
    <property type="term" value="P:dimethylallyl diphosphate biosynthetic process"/>
    <property type="evidence" value="ECO:0007669"/>
    <property type="project" value="InterPro"/>
</dbReference>
<reference evidence="6" key="1">
    <citation type="submission" date="2021-01" db="EMBL/GenBank/DDBJ databases">
        <title>Modified the classification status of verrucomicrobia.</title>
        <authorList>
            <person name="Feng X."/>
        </authorList>
    </citation>
    <scope>NUCLEOTIDE SEQUENCE</scope>
    <source>
        <strain evidence="6">KCTC 22041</strain>
    </source>
</reference>
<dbReference type="InterPro" id="IPR003451">
    <property type="entry name" value="LytB/IspH"/>
</dbReference>
<protein>
    <submittedName>
        <fullName evidence="6">Uncharacterized protein</fullName>
    </submittedName>
</protein>
<dbReference type="AlphaFoldDB" id="A0A934S9S4"/>
<evidence type="ECO:0000256" key="1">
    <source>
        <dbReference type="ARBA" id="ARBA00001966"/>
    </source>
</evidence>
<keyword evidence="7" id="KW-1185">Reference proteome</keyword>
<dbReference type="GO" id="GO:0019288">
    <property type="term" value="P:isopentenyl diphosphate biosynthetic process, methylerythritol 4-phosphate pathway"/>
    <property type="evidence" value="ECO:0007669"/>
    <property type="project" value="InterPro"/>
</dbReference>
<comment type="cofactor">
    <cofactor evidence="1">
        <name>[4Fe-4S] cluster</name>
        <dbReference type="ChEBI" id="CHEBI:49883"/>
    </cofactor>
</comment>
<name>A0A934S9S4_9BACT</name>
<dbReference type="PANTHER" id="PTHR30426">
    <property type="entry name" value="4-HYDROXY-3-METHYLBUT-2-ENYL DIPHOSPHATE REDUCTASE"/>
    <property type="match status" value="1"/>
</dbReference>
<sequence>MKTMIRNQNLQVATQLGMDADARRALARIEELAEEGEIGVVGRFMPDDGVSAHLASLGVVELVDETEFFRFSRIVIPYCGISPKKQKQWTAANVPLIDLTSPQVRRAQVSLGILKMETSTLFVIGRHSDPESKAICESQPNARVLEDTTDIARLYFAPRSAAVCQTTLAPRRIAWLSEQLRHRWRDADFTFLNTVSQSMKAREQALERQLANADHVIIIGRRGEASSDALADSALRQSRPATIVGAPHELPDLSDCKRVLLTAGGFALDDTVRSVARAIAGKS</sequence>
<keyword evidence="2" id="KW-0004">4Fe-4S</keyword>
<gene>
    <name evidence="6" type="ORF">JIN85_15760</name>
</gene>